<evidence type="ECO:0000259" key="4">
    <source>
        <dbReference type="Pfam" id="PF10342"/>
    </source>
</evidence>
<evidence type="ECO:0000256" key="2">
    <source>
        <dbReference type="SAM" id="MobiDB-lite"/>
    </source>
</evidence>
<keyword evidence="1 3" id="KW-0732">Signal</keyword>
<dbReference type="Proteomes" id="UP000799772">
    <property type="component" value="Unassembled WGS sequence"/>
</dbReference>
<dbReference type="Pfam" id="PF10342">
    <property type="entry name" value="Kre9_KNH"/>
    <property type="match status" value="1"/>
</dbReference>
<dbReference type="AlphaFoldDB" id="A0A9P4I7H7"/>
<name>A0A9P4I7H7_9PEZI</name>
<evidence type="ECO:0000313" key="5">
    <source>
        <dbReference type="EMBL" id="KAF2095384.1"/>
    </source>
</evidence>
<dbReference type="PANTHER" id="PTHR40633:SF1">
    <property type="entry name" value="GPI ANCHORED SERINE-THREONINE RICH PROTEIN (AFU_ORTHOLOGUE AFUA_1G03630)"/>
    <property type="match status" value="1"/>
</dbReference>
<dbReference type="OrthoDB" id="4094614at2759"/>
<feature type="domain" description="Yeast cell wall synthesis Kre9/Knh1-like N-terminal" evidence="4">
    <location>
        <begin position="37"/>
        <end position="125"/>
    </location>
</feature>
<evidence type="ECO:0000256" key="1">
    <source>
        <dbReference type="ARBA" id="ARBA00022729"/>
    </source>
</evidence>
<dbReference type="EMBL" id="ML978131">
    <property type="protein sequence ID" value="KAF2095384.1"/>
    <property type="molecule type" value="Genomic_DNA"/>
</dbReference>
<feature type="chain" id="PRO_5040493621" description="Yeast cell wall synthesis Kre9/Knh1-like N-terminal domain-containing protein" evidence="3">
    <location>
        <begin position="22"/>
        <end position="293"/>
    </location>
</feature>
<organism evidence="5 6">
    <name type="scientific">Rhizodiscina lignyota</name>
    <dbReference type="NCBI Taxonomy" id="1504668"/>
    <lineage>
        <taxon>Eukaryota</taxon>
        <taxon>Fungi</taxon>
        <taxon>Dikarya</taxon>
        <taxon>Ascomycota</taxon>
        <taxon>Pezizomycotina</taxon>
        <taxon>Dothideomycetes</taxon>
        <taxon>Pleosporomycetidae</taxon>
        <taxon>Aulographales</taxon>
        <taxon>Rhizodiscinaceae</taxon>
        <taxon>Rhizodiscina</taxon>
    </lineage>
</organism>
<proteinExistence type="predicted"/>
<sequence>MGNDFSWFALFTAGLATLAQAYTQPQGASPSGNPIAKPGLDEAVPAGSPYTVTWDPTTAGTVTLLLLHGPSTNMQTLYPIVENTPNTGSYSWTPSTDLAPESTHYGIQLICDQTGAYQYTTQFGISNPSYSGSSSSSSISTSASTTSWASASASSSSESESINLTSTRSVYIASTSSSSSSSTTSTTSTSTSTTSSSSLKPSFVASTGFPAHNTTIVRPTHSLSKPHTLKTTTAKLPKHTETTILTTSALATQTSAESTTAPALAAPTETGAAAVYSAAGGVVVLAAAAMFAL</sequence>
<reference evidence="5" key="1">
    <citation type="journal article" date="2020" name="Stud. Mycol.">
        <title>101 Dothideomycetes genomes: a test case for predicting lifestyles and emergence of pathogens.</title>
        <authorList>
            <person name="Haridas S."/>
            <person name="Albert R."/>
            <person name="Binder M."/>
            <person name="Bloem J."/>
            <person name="Labutti K."/>
            <person name="Salamov A."/>
            <person name="Andreopoulos B."/>
            <person name="Baker S."/>
            <person name="Barry K."/>
            <person name="Bills G."/>
            <person name="Bluhm B."/>
            <person name="Cannon C."/>
            <person name="Castanera R."/>
            <person name="Culley D."/>
            <person name="Daum C."/>
            <person name="Ezra D."/>
            <person name="Gonzalez J."/>
            <person name="Henrissat B."/>
            <person name="Kuo A."/>
            <person name="Liang C."/>
            <person name="Lipzen A."/>
            <person name="Lutzoni F."/>
            <person name="Magnuson J."/>
            <person name="Mondo S."/>
            <person name="Nolan M."/>
            <person name="Ohm R."/>
            <person name="Pangilinan J."/>
            <person name="Park H.-J."/>
            <person name="Ramirez L."/>
            <person name="Alfaro M."/>
            <person name="Sun H."/>
            <person name="Tritt A."/>
            <person name="Yoshinaga Y."/>
            <person name="Zwiers L.-H."/>
            <person name="Turgeon B."/>
            <person name="Goodwin S."/>
            <person name="Spatafora J."/>
            <person name="Crous P."/>
            <person name="Grigoriev I."/>
        </authorList>
    </citation>
    <scope>NUCLEOTIDE SEQUENCE</scope>
    <source>
        <strain evidence="5">CBS 133067</strain>
    </source>
</reference>
<feature type="region of interest" description="Disordered" evidence="2">
    <location>
        <begin position="175"/>
        <end position="201"/>
    </location>
</feature>
<evidence type="ECO:0000313" key="6">
    <source>
        <dbReference type="Proteomes" id="UP000799772"/>
    </source>
</evidence>
<dbReference type="InterPro" id="IPR052982">
    <property type="entry name" value="SRP1/TIP1-like"/>
</dbReference>
<evidence type="ECO:0000256" key="3">
    <source>
        <dbReference type="SAM" id="SignalP"/>
    </source>
</evidence>
<accession>A0A9P4I7H7</accession>
<feature type="signal peptide" evidence="3">
    <location>
        <begin position="1"/>
        <end position="21"/>
    </location>
</feature>
<dbReference type="InterPro" id="IPR018466">
    <property type="entry name" value="Kre9/Knh1-like_N"/>
</dbReference>
<protein>
    <recommendedName>
        <fullName evidence="4">Yeast cell wall synthesis Kre9/Knh1-like N-terminal domain-containing protein</fullName>
    </recommendedName>
</protein>
<dbReference type="PANTHER" id="PTHR40633">
    <property type="entry name" value="MATRIX PROTEIN, PUTATIVE (AFU_ORTHOLOGUE AFUA_8G05410)-RELATED"/>
    <property type="match status" value="1"/>
</dbReference>
<keyword evidence="6" id="KW-1185">Reference proteome</keyword>
<gene>
    <name evidence="5" type="ORF">NA57DRAFT_59400</name>
</gene>
<comment type="caution">
    <text evidence="5">The sequence shown here is derived from an EMBL/GenBank/DDBJ whole genome shotgun (WGS) entry which is preliminary data.</text>
</comment>
<feature type="compositionally biased region" description="Low complexity" evidence="2">
    <location>
        <begin position="175"/>
        <end position="198"/>
    </location>
</feature>